<reference evidence="1 2" key="1">
    <citation type="journal article" date="2022" name="DNA Res.">
        <title>Chromosomal-level genome assembly of the orchid tree Bauhinia variegata (Leguminosae; Cercidoideae) supports the allotetraploid origin hypothesis of Bauhinia.</title>
        <authorList>
            <person name="Zhong Y."/>
            <person name="Chen Y."/>
            <person name="Zheng D."/>
            <person name="Pang J."/>
            <person name="Liu Y."/>
            <person name="Luo S."/>
            <person name="Meng S."/>
            <person name="Qian L."/>
            <person name="Wei D."/>
            <person name="Dai S."/>
            <person name="Zhou R."/>
        </authorList>
    </citation>
    <scope>NUCLEOTIDE SEQUENCE [LARGE SCALE GENOMIC DNA]</scope>
    <source>
        <strain evidence="1">BV-YZ2020</strain>
    </source>
</reference>
<evidence type="ECO:0000313" key="1">
    <source>
        <dbReference type="EMBL" id="KAI4357890.1"/>
    </source>
</evidence>
<evidence type="ECO:0000313" key="2">
    <source>
        <dbReference type="Proteomes" id="UP000828941"/>
    </source>
</evidence>
<gene>
    <name evidence="1" type="ORF">L6164_001809</name>
</gene>
<proteinExistence type="predicted"/>
<dbReference type="Proteomes" id="UP000828941">
    <property type="component" value="Chromosome 1"/>
</dbReference>
<accession>A0ACB9QI35</accession>
<name>A0ACB9QI35_BAUVA</name>
<organism evidence="1 2">
    <name type="scientific">Bauhinia variegata</name>
    <name type="common">Purple orchid tree</name>
    <name type="synonym">Phanera variegata</name>
    <dbReference type="NCBI Taxonomy" id="167791"/>
    <lineage>
        <taxon>Eukaryota</taxon>
        <taxon>Viridiplantae</taxon>
        <taxon>Streptophyta</taxon>
        <taxon>Embryophyta</taxon>
        <taxon>Tracheophyta</taxon>
        <taxon>Spermatophyta</taxon>
        <taxon>Magnoliopsida</taxon>
        <taxon>eudicotyledons</taxon>
        <taxon>Gunneridae</taxon>
        <taxon>Pentapetalae</taxon>
        <taxon>rosids</taxon>
        <taxon>fabids</taxon>
        <taxon>Fabales</taxon>
        <taxon>Fabaceae</taxon>
        <taxon>Cercidoideae</taxon>
        <taxon>Cercideae</taxon>
        <taxon>Bauhiniinae</taxon>
        <taxon>Bauhinia</taxon>
    </lineage>
</organism>
<protein>
    <submittedName>
        <fullName evidence="1">Uncharacterized protein</fullName>
    </submittedName>
</protein>
<dbReference type="EMBL" id="CM039426">
    <property type="protein sequence ID" value="KAI4357890.1"/>
    <property type="molecule type" value="Genomic_DNA"/>
</dbReference>
<sequence>MAASTHYRFPWSKFFRAEAAAPMLARRVFRARGLADDDNNSVASPEPESDNLEAGATIDLRLPRRSLLVQFTCDLCGEKTKGLINQLAYERGAIFVQCAGCLRYHKLVDNLGLIPEYDFQEETNVESEIDQV</sequence>
<keyword evidence="2" id="KW-1185">Reference proteome</keyword>
<comment type="caution">
    <text evidence="1">The sequence shown here is derived from an EMBL/GenBank/DDBJ whole genome shotgun (WGS) entry which is preliminary data.</text>
</comment>